<feature type="region of interest" description="Disordered" evidence="1">
    <location>
        <begin position="70"/>
        <end position="94"/>
    </location>
</feature>
<proteinExistence type="predicted"/>
<dbReference type="OrthoDB" id="2049906at2"/>
<evidence type="ECO:0000313" key="3">
    <source>
        <dbReference type="Proteomes" id="UP000295500"/>
    </source>
</evidence>
<evidence type="ECO:0000313" key="2">
    <source>
        <dbReference type="EMBL" id="TDP53701.1"/>
    </source>
</evidence>
<gene>
    <name evidence="2" type="ORF">EV211_12316</name>
</gene>
<dbReference type="AlphaFoldDB" id="A0A4R6Q0J2"/>
<evidence type="ECO:0000256" key="1">
    <source>
        <dbReference type="SAM" id="MobiDB-lite"/>
    </source>
</evidence>
<dbReference type="Proteomes" id="UP000295500">
    <property type="component" value="Unassembled WGS sequence"/>
</dbReference>
<name>A0A4R6Q0J2_9FIRM</name>
<protein>
    <submittedName>
        <fullName evidence="2">Uncharacterized protein</fullName>
    </submittedName>
</protein>
<sequence length="94" mass="10399">MAIDRQKQRTLLRLTNFGADTEKKITALSVTDILSIPGVTVTEIHTITELQDAIKGHRVIRYLSGGTDVKPKEAVKEEDDHGHEDRDCGSEDIG</sequence>
<comment type="caution">
    <text evidence="2">The sequence shown here is derived from an EMBL/GenBank/DDBJ whole genome shotgun (WGS) entry which is preliminary data.</text>
</comment>
<dbReference type="EMBL" id="SNXO01000023">
    <property type="protein sequence ID" value="TDP53701.1"/>
    <property type="molecule type" value="Genomic_DNA"/>
</dbReference>
<accession>A0A4R6Q0J2</accession>
<reference evidence="2 3" key="1">
    <citation type="submission" date="2019-03" db="EMBL/GenBank/DDBJ databases">
        <title>Genomic Encyclopedia of Type Strains, Phase IV (KMG-IV): sequencing the most valuable type-strain genomes for metagenomic binning, comparative biology and taxonomic classification.</title>
        <authorList>
            <person name="Goeker M."/>
        </authorList>
    </citation>
    <scope>NUCLEOTIDE SEQUENCE [LARGE SCALE GENOMIC DNA]</scope>
    <source>
        <strain evidence="2 3">DSM 28287</strain>
    </source>
</reference>
<organism evidence="2 3">
    <name type="scientific">Aminicella lysinilytica</name>
    <dbReference type="NCBI Taxonomy" id="433323"/>
    <lineage>
        <taxon>Bacteria</taxon>
        <taxon>Bacillati</taxon>
        <taxon>Bacillota</taxon>
        <taxon>Clostridia</taxon>
        <taxon>Peptostreptococcales</taxon>
        <taxon>Anaerovoracaceae</taxon>
        <taxon>Aminicella</taxon>
    </lineage>
</organism>
<dbReference type="RefSeq" id="WP_133528702.1">
    <property type="nucleotide sequence ID" value="NZ_SNXO01000023.1"/>
</dbReference>
<keyword evidence="3" id="KW-1185">Reference proteome</keyword>